<comment type="caution">
    <text evidence="3">The sequence shown here is derived from an EMBL/GenBank/DDBJ whole genome shotgun (WGS) entry which is preliminary data.</text>
</comment>
<dbReference type="InterPro" id="IPR050267">
    <property type="entry name" value="Anti-sigma-factor_SerPK"/>
</dbReference>
<gene>
    <name evidence="3" type="ORF">Ade02nite_31690</name>
</gene>
<keyword evidence="1" id="KW-0418">Kinase</keyword>
<evidence type="ECO:0000259" key="2">
    <source>
        <dbReference type="Pfam" id="PF13581"/>
    </source>
</evidence>
<organism evidence="3 4">
    <name type="scientific">Paractinoplanes deccanensis</name>
    <dbReference type="NCBI Taxonomy" id="113561"/>
    <lineage>
        <taxon>Bacteria</taxon>
        <taxon>Bacillati</taxon>
        <taxon>Actinomycetota</taxon>
        <taxon>Actinomycetes</taxon>
        <taxon>Micromonosporales</taxon>
        <taxon>Micromonosporaceae</taxon>
        <taxon>Paractinoplanes</taxon>
    </lineage>
</organism>
<accession>A0ABQ3Y3F5</accession>
<dbReference type="Proteomes" id="UP000609879">
    <property type="component" value="Unassembled WGS sequence"/>
</dbReference>
<dbReference type="InterPro" id="IPR036890">
    <property type="entry name" value="HATPase_C_sf"/>
</dbReference>
<sequence>MKRFVRPANGHYLCMTGWRISEPVVAEEVGRWTVGEPVELRVLRAELRRVAVVPGDETVLVVATELASNALRHARSQAVVKLMRDDGSVIVDVADRDPDGRPSVDVRRPRRTGGLGLRLAENLAQDVGWYPAVGGKHVWARFTLPGSASGGACH</sequence>
<evidence type="ECO:0000313" key="4">
    <source>
        <dbReference type="Proteomes" id="UP000609879"/>
    </source>
</evidence>
<keyword evidence="1" id="KW-0808">Transferase</keyword>
<proteinExistence type="predicted"/>
<dbReference type="PANTHER" id="PTHR35526">
    <property type="entry name" value="ANTI-SIGMA-F FACTOR RSBW-RELATED"/>
    <property type="match status" value="1"/>
</dbReference>
<name>A0ABQ3Y3F5_9ACTN</name>
<protein>
    <recommendedName>
        <fullName evidence="2">Histidine kinase/HSP90-like ATPase domain-containing protein</fullName>
    </recommendedName>
</protein>
<feature type="domain" description="Histidine kinase/HSP90-like ATPase" evidence="2">
    <location>
        <begin position="41"/>
        <end position="141"/>
    </location>
</feature>
<dbReference type="EMBL" id="BOMI01000061">
    <property type="protein sequence ID" value="GID74528.1"/>
    <property type="molecule type" value="Genomic_DNA"/>
</dbReference>
<dbReference type="CDD" id="cd16936">
    <property type="entry name" value="HATPase_RsbW-like"/>
    <property type="match status" value="1"/>
</dbReference>
<keyword evidence="1" id="KW-0723">Serine/threonine-protein kinase</keyword>
<dbReference type="PANTHER" id="PTHR35526:SF3">
    <property type="entry name" value="ANTI-SIGMA-F FACTOR RSBW"/>
    <property type="match status" value="1"/>
</dbReference>
<dbReference type="Gene3D" id="3.30.565.10">
    <property type="entry name" value="Histidine kinase-like ATPase, C-terminal domain"/>
    <property type="match status" value="1"/>
</dbReference>
<dbReference type="SUPFAM" id="SSF55874">
    <property type="entry name" value="ATPase domain of HSP90 chaperone/DNA topoisomerase II/histidine kinase"/>
    <property type="match status" value="1"/>
</dbReference>
<evidence type="ECO:0000313" key="3">
    <source>
        <dbReference type="EMBL" id="GID74528.1"/>
    </source>
</evidence>
<evidence type="ECO:0000256" key="1">
    <source>
        <dbReference type="ARBA" id="ARBA00022527"/>
    </source>
</evidence>
<dbReference type="Pfam" id="PF13581">
    <property type="entry name" value="HATPase_c_2"/>
    <property type="match status" value="1"/>
</dbReference>
<keyword evidence="4" id="KW-1185">Reference proteome</keyword>
<dbReference type="InterPro" id="IPR003594">
    <property type="entry name" value="HATPase_dom"/>
</dbReference>
<reference evidence="3 4" key="1">
    <citation type="submission" date="2021-01" db="EMBL/GenBank/DDBJ databases">
        <title>Whole genome shotgun sequence of Actinoplanes deccanensis NBRC 13994.</title>
        <authorList>
            <person name="Komaki H."/>
            <person name="Tamura T."/>
        </authorList>
    </citation>
    <scope>NUCLEOTIDE SEQUENCE [LARGE SCALE GENOMIC DNA]</scope>
    <source>
        <strain evidence="3 4">NBRC 13994</strain>
    </source>
</reference>